<comment type="similarity">
    <text evidence="4">In the central section; belongs to the complex I 30 kDa subunit family.</text>
</comment>
<dbReference type="InterPro" id="IPR006137">
    <property type="entry name" value="NADH_UbQ_OxRdtase-like_20kDa"/>
</dbReference>
<feature type="binding site" evidence="16">
    <location>
        <position position="96"/>
    </location>
    <ligand>
        <name>[4Fe-4S] cluster</name>
        <dbReference type="ChEBI" id="CHEBI:49883"/>
    </ligand>
</feature>
<dbReference type="PROSITE" id="PS00535">
    <property type="entry name" value="COMPLEX1_49K"/>
    <property type="match status" value="1"/>
</dbReference>
<dbReference type="HAMAP" id="MF_01358">
    <property type="entry name" value="NDH1_NuoD"/>
    <property type="match status" value="1"/>
</dbReference>
<comment type="catalytic activity">
    <reaction evidence="15 16">
        <text>a quinone + NADH + 5 H(+)(in) = a quinol + NAD(+) + 4 H(+)(out)</text>
        <dbReference type="Rhea" id="RHEA:57888"/>
        <dbReference type="ChEBI" id="CHEBI:15378"/>
        <dbReference type="ChEBI" id="CHEBI:24646"/>
        <dbReference type="ChEBI" id="CHEBI:57540"/>
        <dbReference type="ChEBI" id="CHEBI:57945"/>
        <dbReference type="ChEBI" id="CHEBI:132124"/>
    </reaction>
</comment>
<feature type="domain" description="NADH:ubiquinone oxidoreductase 30kDa subunit" evidence="19">
    <location>
        <begin position="248"/>
        <end position="373"/>
    </location>
</feature>
<keyword evidence="9 16" id="KW-1278">Translocase</keyword>
<dbReference type="NCBIfam" id="TIGR01957">
    <property type="entry name" value="nuoB_fam"/>
    <property type="match status" value="1"/>
</dbReference>
<dbReference type="OrthoDB" id="9801496at2"/>
<feature type="binding site" evidence="16">
    <location>
        <position position="30"/>
    </location>
    <ligand>
        <name>[4Fe-4S] cluster</name>
        <dbReference type="ChEBI" id="CHEBI:49883"/>
    </ligand>
</feature>
<comment type="subunit">
    <text evidence="16">NDH-1 is composed of 14 different subunits. Subunits NuoB, C, D, E, F, and G constitute the peripheral sector of the complex.</text>
</comment>
<evidence type="ECO:0000256" key="16">
    <source>
        <dbReference type="HAMAP-Rule" id="MF_01356"/>
    </source>
</evidence>
<dbReference type="NCBIfam" id="NF009808">
    <property type="entry name" value="PRK13292.1"/>
    <property type="match status" value="1"/>
</dbReference>
<comment type="similarity">
    <text evidence="16">Belongs to the complex I 20 kDa subunit family.</text>
</comment>
<sequence>MLPERASLGDVLVNWCQMNSLWPLFFGLSCCFIEQATVFTGVYDIARFGAEVLRGSPRQADLLVVSGTVFKKVAPMVTRIYEQMSRPKWVISMGSCANTGGMYDVYSVVQGVDQLIPVDVYITGCPPRPEALMYGLITLQDMIKRKNRPLKPVLGLSGGQLGGRDDILEVGVSKDRDTRGPGMQGIPVRGTSVTPPDFAGSRSEEMWTPPPPVLEFSARQTVLRKAIEERFGELATWREDPVDMPTVIVSADHVVDVLKWLKHESPVKYERFEDLTAVDESTRKVPVEHDFTLIYTLTSLSAVERLRLRVPLSGAEPEAPTATSVWACANWYEREVWDMFGIRFVGHPELRRLIMPRTWPGHPLRKSEPHRATEMAPYLEEDVLRMQPEDAGELLRRLHATSPTKREFVLNIGPHHYSTHGVVRFVLELHGEEIVDMASDIGFHHRGAEKIAEHQSWHQYIPYTDRLDYLSGVANNLTYLLAIEKLCDITVPARAQCVRVMLSEFFRLSNHLLWLGTMVQDLGMMTPVFHTFREREQVLDIIETITGARLHPAWLRIGGLAMDLPEGWDTMVRDFVSGFPKRVRSYHRLISGNPILRARIRGIGPITLEDAIDHGLTGPNLRACGKEWDLRKVTPYSGYEQYDFDIPTREDGDCLARYEVRFEEMLQSNRIISQCLEGMPSGRHISEDYRYCIPDKKDTLEDIESLIHHFINATRGPKVPAGEAYAVTESPRGEQGFYIVSDGGNMPYRLHMRSAGYPTVQALPLMTIGHLLPDFIAIIGSTDYIAPDLDR</sequence>
<dbReference type="InterPro" id="IPR037232">
    <property type="entry name" value="NADH_quin_OxRdtase_su_C/D-like"/>
</dbReference>
<evidence type="ECO:0000256" key="8">
    <source>
        <dbReference type="ARBA" id="ARBA00022719"/>
    </source>
</evidence>
<keyword evidence="8 16" id="KW-0874">Quinone</keyword>
<dbReference type="InterPro" id="IPR006138">
    <property type="entry name" value="NADH_UQ_OxRdtase_20Kd_su"/>
</dbReference>
<dbReference type="SUPFAM" id="SSF56762">
    <property type="entry name" value="HydB/Nqo4-like"/>
    <property type="match status" value="1"/>
</dbReference>
<dbReference type="SUPFAM" id="SSF56770">
    <property type="entry name" value="HydA/Nqo6-like"/>
    <property type="match status" value="1"/>
</dbReference>
<keyword evidence="16" id="KW-0411">Iron-sulfur</keyword>
<keyword evidence="22" id="KW-0560">Oxidoreductase</keyword>
<dbReference type="PANTHER" id="PTHR11993:SF45">
    <property type="entry name" value="NADH-QUINONE OXIDOREDUCTASE SUBUNIT C_D"/>
    <property type="match status" value="1"/>
</dbReference>
<evidence type="ECO:0000256" key="11">
    <source>
        <dbReference type="ARBA" id="ARBA00023075"/>
    </source>
</evidence>
<dbReference type="Pfam" id="PF00346">
    <property type="entry name" value="Complex1_49kDa"/>
    <property type="match status" value="1"/>
</dbReference>
<dbReference type="Gene3D" id="3.40.50.12280">
    <property type="match status" value="1"/>
</dbReference>
<dbReference type="InterPro" id="IPR001135">
    <property type="entry name" value="NADH_Q_OxRdtase_suD"/>
</dbReference>
<keyword evidence="16" id="KW-0479">Metal-binding</keyword>
<evidence type="ECO:0000256" key="12">
    <source>
        <dbReference type="ARBA" id="ARBA00023136"/>
    </source>
</evidence>
<dbReference type="NCBIfam" id="NF005012">
    <property type="entry name" value="PRK06411.1"/>
    <property type="match status" value="1"/>
</dbReference>
<comment type="subcellular location">
    <subcellularLocation>
        <location evidence="2">Cell inner membrane</location>
        <topology evidence="2">Peripheral membrane protein</topology>
        <orientation evidence="2">Cytoplasmic side</orientation>
    </subcellularLocation>
    <subcellularLocation>
        <location evidence="16">Cell membrane</location>
        <topology evidence="16">Peripheral membrane protein</topology>
        <orientation evidence="16">Cytoplasmic side</orientation>
    </subcellularLocation>
</comment>
<dbReference type="EC" id="7.1.1.-" evidence="16"/>
<dbReference type="FunFam" id="3.40.50.12280:FF:000002">
    <property type="entry name" value="NADH-quinone oxidoreductase subunit B"/>
    <property type="match status" value="1"/>
</dbReference>
<dbReference type="GO" id="GO:0050136">
    <property type="term" value="F:NADH dehydrogenase (quinone) (non-electrogenic) activity"/>
    <property type="evidence" value="ECO:0007669"/>
    <property type="project" value="UniProtKB-UniRule"/>
</dbReference>
<evidence type="ECO:0000259" key="20">
    <source>
        <dbReference type="Pfam" id="PF00346"/>
    </source>
</evidence>
<dbReference type="Pfam" id="PF01058">
    <property type="entry name" value="Oxidored_q6"/>
    <property type="match status" value="1"/>
</dbReference>
<evidence type="ECO:0000256" key="15">
    <source>
        <dbReference type="ARBA" id="ARBA00047712"/>
    </source>
</evidence>
<evidence type="ECO:0000256" key="14">
    <source>
        <dbReference type="ARBA" id="ARBA00025957"/>
    </source>
</evidence>
<dbReference type="InterPro" id="IPR014029">
    <property type="entry name" value="NADH_UbQ_OxRdtase_49kDa_CS"/>
</dbReference>
<evidence type="ECO:0000313" key="23">
    <source>
        <dbReference type="Proteomes" id="UP000434052"/>
    </source>
</evidence>
<feature type="domain" description="NADH:ubiquinone oxidoreductase-like 20kDa subunit" evidence="21">
    <location>
        <begin position="30"/>
        <end position="138"/>
    </location>
</feature>
<dbReference type="GO" id="GO:0048038">
    <property type="term" value="F:quinone binding"/>
    <property type="evidence" value="ECO:0007669"/>
    <property type="project" value="UniProtKB-KW"/>
</dbReference>
<dbReference type="PROSITE" id="PS00542">
    <property type="entry name" value="COMPLEX1_30K"/>
    <property type="match status" value="1"/>
</dbReference>
<evidence type="ECO:0000256" key="18">
    <source>
        <dbReference type="SAM" id="MobiDB-lite"/>
    </source>
</evidence>
<dbReference type="Gene3D" id="3.30.460.80">
    <property type="entry name" value="NADH:ubiquinone oxidoreductase, 30kDa subunit"/>
    <property type="match status" value="1"/>
</dbReference>
<comment type="similarity">
    <text evidence="17">Belongs to the complex I 49 kDa subunit family.</text>
</comment>
<evidence type="ECO:0000256" key="6">
    <source>
        <dbReference type="ARBA" id="ARBA00022448"/>
    </source>
</evidence>
<keyword evidence="16" id="KW-0004">4Fe-4S</keyword>
<feature type="binding site" evidence="16">
    <location>
        <position position="125"/>
    </location>
    <ligand>
        <name>[4Fe-4S] cluster</name>
        <dbReference type="ChEBI" id="CHEBI:49883"/>
    </ligand>
</feature>
<evidence type="ECO:0000259" key="21">
    <source>
        <dbReference type="Pfam" id="PF01058"/>
    </source>
</evidence>
<comment type="function">
    <text evidence="1 16">NDH-1 shuttles electrons from NADH, via FMN and iron-sulfur (Fe-S) centers, to quinones in the respiratory chain. The immediate electron acceptor for the enzyme in this species is believed to be ubiquinone. Couples the redox reaction to proton translocation (for every two electrons transferred, four hydrogen ions are translocated across the cytoplasmic membrane), and thus conserves the redox energy in a proton gradient.</text>
</comment>
<evidence type="ECO:0000256" key="3">
    <source>
        <dbReference type="ARBA" id="ARBA00006408"/>
    </source>
</evidence>
<dbReference type="Pfam" id="PF00329">
    <property type="entry name" value="Complex1_30kDa"/>
    <property type="match status" value="1"/>
</dbReference>
<keyword evidence="13" id="KW-0511">Multifunctional enzyme</keyword>
<proteinExistence type="inferred from homology"/>
<dbReference type="GO" id="GO:0051287">
    <property type="term" value="F:NAD binding"/>
    <property type="evidence" value="ECO:0007669"/>
    <property type="project" value="InterPro"/>
</dbReference>
<feature type="region of interest" description="Disordered" evidence="18">
    <location>
        <begin position="174"/>
        <end position="211"/>
    </location>
</feature>
<dbReference type="SUPFAM" id="SSF143243">
    <property type="entry name" value="Nqo5-like"/>
    <property type="match status" value="1"/>
</dbReference>
<keyword evidence="12 16" id="KW-0472">Membrane</keyword>
<comment type="similarity">
    <text evidence="3">In the N-terminal section; belongs to the complex I 20 kDa subunit family.</text>
</comment>
<feature type="binding site" evidence="16">
    <location>
        <position position="31"/>
    </location>
    <ligand>
        <name>[4Fe-4S] cluster</name>
        <dbReference type="ChEBI" id="CHEBI:49883"/>
    </ligand>
</feature>
<dbReference type="Proteomes" id="UP000434052">
    <property type="component" value="Unassembled WGS sequence"/>
</dbReference>
<keyword evidence="11 16" id="KW-0830">Ubiquinone</keyword>
<dbReference type="EMBL" id="QMIF01000006">
    <property type="protein sequence ID" value="TVM33828.1"/>
    <property type="molecule type" value="Genomic_DNA"/>
</dbReference>
<evidence type="ECO:0000256" key="4">
    <source>
        <dbReference type="ARBA" id="ARBA00008265"/>
    </source>
</evidence>
<protein>
    <recommendedName>
        <fullName evidence="16 17">Multifunctional fusion protein</fullName>
    </recommendedName>
    <domain>
        <recommendedName>
            <fullName evidence="16">NADH-quinone oxidoreductase subunit B</fullName>
            <ecNumber evidence="16">7.1.1.-</ecNumber>
        </recommendedName>
        <alternativeName>
            <fullName evidence="16">NADH dehydrogenase I subunit B</fullName>
        </alternativeName>
        <alternativeName>
            <fullName evidence="16">NDH-1 subunit B</fullName>
        </alternativeName>
    </domain>
    <domain>
        <recommendedName>
            <fullName evidence="17">NADH-quinone oxidoreductase subunit D</fullName>
        </recommendedName>
        <alternativeName>
            <fullName evidence="17">NADH dehydrogenase I subunit D</fullName>
        </alternativeName>
        <alternativeName>
            <fullName evidence="17">NDH-1 subunit D</fullName>
        </alternativeName>
    </domain>
</protein>
<feature type="domain" description="NADH-quinone oxidoreductase subunit D" evidence="20">
    <location>
        <begin position="521"/>
        <end position="791"/>
    </location>
</feature>
<name>A0A6P1ZHH5_9BACT</name>
<keyword evidence="16" id="KW-0408">Iron</keyword>
<dbReference type="NCBIfam" id="NF004739">
    <property type="entry name" value="PRK06075.1"/>
    <property type="match status" value="1"/>
</dbReference>
<dbReference type="InterPro" id="IPR029014">
    <property type="entry name" value="NiFe-Hase_large"/>
</dbReference>
<reference evidence="22 23" key="1">
    <citation type="submission" date="2018-06" db="EMBL/GenBank/DDBJ databases">
        <title>Complete genome of Desulfovibrio marinus P48SEP.</title>
        <authorList>
            <person name="Crispim J.S."/>
            <person name="Vidigal P.M.P."/>
            <person name="Silva L.C.F."/>
            <person name="Araujo L.C."/>
            <person name="Laguardia C.N."/>
            <person name="Dias R.S."/>
            <person name="Sousa M.P."/>
            <person name="Paula S.O."/>
            <person name="Silva C."/>
        </authorList>
    </citation>
    <scope>NUCLEOTIDE SEQUENCE [LARGE SCALE GENOMIC DNA]</scope>
    <source>
        <strain evidence="22 23">P48SEP</strain>
    </source>
</reference>
<dbReference type="Gene3D" id="1.10.645.10">
    <property type="entry name" value="Cytochrome-c3 Hydrogenase, chain B"/>
    <property type="match status" value="1"/>
</dbReference>
<evidence type="ECO:0000256" key="5">
    <source>
        <dbReference type="ARBA" id="ARBA00010019"/>
    </source>
</evidence>
<evidence type="ECO:0000256" key="9">
    <source>
        <dbReference type="ARBA" id="ARBA00022967"/>
    </source>
</evidence>
<dbReference type="InterPro" id="IPR001268">
    <property type="entry name" value="NADH_UbQ_OxRdtase_30kDa_su"/>
</dbReference>
<dbReference type="NCBIfam" id="TIGR01962">
    <property type="entry name" value="NuoD"/>
    <property type="match status" value="1"/>
</dbReference>
<keyword evidence="7 16" id="KW-1003">Cell membrane</keyword>
<dbReference type="InterPro" id="IPR022885">
    <property type="entry name" value="NDH1_su_D/H"/>
</dbReference>
<comment type="cofactor">
    <cofactor evidence="16">
        <name>[4Fe-4S] cluster</name>
        <dbReference type="ChEBI" id="CHEBI:49883"/>
    </cofactor>
    <text evidence="16">Binds 1 [4Fe-4S] cluster.</text>
</comment>
<organism evidence="22 23">
    <name type="scientific">Oceanidesulfovibrio marinus</name>
    <dbReference type="NCBI Taxonomy" id="370038"/>
    <lineage>
        <taxon>Bacteria</taxon>
        <taxon>Pseudomonadati</taxon>
        <taxon>Thermodesulfobacteriota</taxon>
        <taxon>Desulfovibrionia</taxon>
        <taxon>Desulfovibrionales</taxon>
        <taxon>Desulfovibrionaceae</taxon>
        <taxon>Oceanidesulfovibrio</taxon>
    </lineage>
</organism>
<keyword evidence="6 16" id="KW-0813">Transport</keyword>
<dbReference type="GO" id="GO:0005506">
    <property type="term" value="F:iron ion binding"/>
    <property type="evidence" value="ECO:0007669"/>
    <property type="project" value="UniProtKB-UniRule"/>
</dbReference>
<evidence type="ECO:0000313" key="22">
    <source>
        <dbReference type="EMBL" id="TVM33828.1"/>
    </source>
</evidence>
<evidence type="ECO:0000256" key="1">
    <source>
        <dbReference type="ARBA" id="ARBA00002378"/>
    </source>
</evidence>
<comment type="similarity">
    <text evidence="5">In the C-terminal section; belongs to the complex I 49 kDa subunit family.</text>
</comment>
<gene>
    <name evidence="16" type="primary">nuoB</name>
    <name evidence="17" type="synonym">nuoD</name>
    <name evidence="22" type="ORF">DQK91_11065</name>
</gene>
<keyword evidence="10 16" id="KW-0520">NAD</keyword>
<dbReference type="PANTHER" id="PTHR11993">
    <property type="entry name" value="NADH-UBIQUINONE OXIDOREDUCTASE 49 KDA SUBUNIT"/>
    <property type="match status" value="1"/>
</dbReference>
<evidence type="ECO:0000256" key="2">
    <source>
        <dbReference type="ARBA" id="ARBA00004515"/>
    </source>
</evidence>
<comment type="caution">
    <text evidence="22">The sequence shown here is derived from an EMBL/GenBank/DDBJ whole genome shotgun (WGS) entry which is preliminary data.</text>
</comment>
<comment type="subunit">
    <text evidence="14">NDH-1 is composed of about 13 different subunits. Subunits NuoBCD, E, F, and G constitute the peripheral sector of the complex.</text>
</comment>
<dbReference type="InterPro" id="IPR020396">
    <property type="entry name" value="NADH_UbQ_OxRdtase_CS"/>
</dbReference>
<evidence type="ECO:0000256" key="7">
    <source>
        <dbReference type="ARBA" id="ARBA00022475"/>
    </source>
</evidence>
<dbReference type="GO" id="GO:0051539">
    <property type="term" value="F:4 iron, 4 sulfur cluster binding"/>
    <property type="evidence" value="ECO:0007669"/>
    <property type="project" value="UniProtKB-KW"/>
</dbReference>
<accession>A0A6P1ZHH5</accession>
<dbReference type="GO" id="GO:0005886">
    <property type="term" value="C:plasma membrane"/>
    <property type="evidence" value="ECO:0007669"/>
    <property type="project" value="UniProtKB-SubCell"/>
</dbReference>
<dbReference type="HAMAP" id="MF_01356">
    <property type="entry name" value="NDH1_NuoB"/>
    <property type="match status" value="1"/>
</dbReference>
<dbReference type="PROSITE" id="PS51257">
    <property type="entry name" value="PROKAR_LIPOPROTEIN"/>
    <property type="match status" value="1"/>
</dbReference>
<evidence type="ECO:0000256" key="13">
    <source>
        <dbReference type="ARBA" id="ARBA00023268"/>
    </source>
</evidence>
<dbReference type="GO" id="GO:0008137">
    <property type="term" value="F:NADH dehydrogenase (ubiquinone) activity"/>
    <property type="evidence" value="ECO:0007669"/>
    <property type="project" value="InterPro"/>
</dbReference>
<evidence type="ECO:0000256" key="10">
    <source>
        <dbReference type="ARBA" id="ARBA00023027"/>
    </source>
</evidence>
<evidence type="ECO:0000259" key="19">
    <source>
        <dbReference type="Pfam" id="PF00329"/>
    </source>
</evidence>
<evidence type="ECO:0000256" key="17">
    <source>
        <dbReference type="HAMAP-Rule" id="MF_01358"/>
    </source>
</evidence>
<dbReference type="AlphaFoldDB" id="A0A6P1ZHH5"/>